<evidence type="ECO:0000256" key="10">
    <source>
        <dbReference type="ARBA" id="ARBA00022917"/>
    </source>
</evidence>
<keyword evidence="6 14" id="KW-0436">Ligase</keyword>
<dbReference type="InterPro" id="IPR014729">
    <property type="entry name" value="Rossmann-like_a/b/a_fold"/>
</dbReference>
<dbReference type="InterPro" id="IPR023458">
    <property type="entry name" value="Met-tRNA_ligase_1"/>
</dbReference>
<dbReference type="GO" id="GO:0005524">
    <property type="term" value="F:ATP binding"/>
    <property type="evidence" value="ECO:0007669"/>
    <property type="project" value="UniProtKB-KW"/>
</dbReference>
<dbReference type="InterPro" id="IPR001412">
    <property type="entry name" value="aa-tRNA-synth_I_CS"/>
</dbReference>
<dbReference type="GO" id="GO:0006431">
    <property type="term" value="P:methionyl-tRNA aminoacylation"/>
    <property type="evidence" value="ECO:0007669"/>
    <property type="project" value="InterPro"/>
</dbReference>
<sequence length="587" mass="66380">MAKEAHQCRTILPEPGKRNVLITSALPYVNNVPHLGNLIGSALSADVFARYCRARGINTLYYGTTSETRALVEKCTPQQLCDKYRRIHAAVYDWFNISFDIFGRTTTPLQTDITHDIFLKLHQNGFLKEEMTTQLYCQQHNSFLADRFVEGECPLCGYADAHGDQCDFCGQLLDPLELKNPRCKVDRARPVTRDTKHIFLQLDKLQAEIEPFFQQSATNGAWSNNGKEITSAWLKEGLKPRSITRDMKWGTPVPLPGYEDKVIYAWFDACIGYWRNPDDVQLYQFLGKDNVAYHSVIFPGSQIGTRDTWTKLHHLSTTEYLTYEGGKFSKSRGIGVFGDSAQKTGVASDVWRYYLISHRPETSDNEFNWDSFISANNNLLLKNLGNFVSRVVKFVNSKNFNNIVPDYTRYHEPSFDLWRRQIDGLLTDYIQKLDAVKIRGALSTVLSISQQGNVFLQSNSLDNKLAEREPLKCAAVIGLALNLIHLLSSIVSPFMPDTAKSINAQLHTEPLPIPDHWSADSIKPGHEIGKAAYLFSNIKPEKGKEWQGMFGGQEAEKAKEEVSARKAAKKAAIKEGKELQKELKKAN</sequence>
<dbReference type="GO" id="GO:0017101">
    <property type="term" value="C:aminoacyl-tRNA synthetase multienzyme complex"/>
    <property type="evidence" value="ECO:0007669"/>
    <property type="project" value="TreeGrafter"/>
</dbReference>
<dbReference type="CDD" id="cd00814">
    <property type="entry name" value="MetRS_core"/>
    <property type="match status" value="1"/>
</dbReference>
<evidence type="ECO:0000256" key="13">
    <source>
        <dbReference type="ARBA" id="ARBA00047364"/>
    </source>
</evidence>
<dbReference type="FunFam" id="1.10.730.10:FF:000031">
    <property type="entry name" value="Putative Methionyl-tRNA synthetase"/>
    <property type="match status" value="1"/>
</dbReference>
<keyword evidence="7 14" id="KW-0547">Nucleotide-binding</keyword>
<evidence type="ECO:0000256" key="3">
    <source>
        <dbReference type="ARBA" id="ARBA00012838"/>
    </source>
</evidence>
<dbReference type="InterPro" id="IPR009080">
    <property type="entry name" value="tRNAsynth_Ia_anticodon-bd"/>
</dbReference>
<keyword evidence="9" id="KW-0694">RNA-binding</keyword>
<dbReference type="SUPFAM" id="SSF47323">
    <property type="entry name" value="Anticodon-binding domain of a subclass of class I aminoacyl-tRNA synthetases"/>
    <property type="match status" value="1"/>
</dbReference>
<dbReference type="InterPro" id="IPR041872">
    <property type="entry name" value="Anticodon_Met"/>
</dbReference>
<dbReference type="NCBIfam" id="TIGR00398">
    <property type="entry name" value="metG"/>
    <property type="match status" value="1"/>
</dbReference>
<keyword evidence="10 14" id="KW-0648">Protein biosynthesis</keyword>
<comment type="similarity">
    <text evidence="2 14">Belongs to the class-I aminoacyl-tRNA synthetase family.</text>
</comment>
<dbReference type="EC" id="6.1.1.10" evidence="3"/>
<dbReference type="SUPFAM" id="SSF57770">
    <property type="entry name" value="Methionyl-tRNA synthetase (MetRS), Zn-domain"/>
    <property type="match status" value="1"/>
</dbReference>
<dbReference type="FunFam" id="2.20.28.20:FF:000001">
    <property type="entry name" value="Methionine--tRNA ligase"/>
    <property type="match status" value="1"/>
</dbReference>
<keyword evidence="5" id="KW-0820">tRNA-binding</keyword>
<dbReference type="RefSeq" id="XP_058313104.1">
    <property type="nucleotide sequence ID" value="XM_058447693.1"/>
</dbReference>
<reference evidence="17" key="2">
    <citation type="journal article" date="2023" name="IMA Fungus">
        <title>Comparative genomic study of the Penicillium genus elucidates a diverse pangenome and 15 lateral gene transfer events.</title>
        <authorList>
            <person name="Petersen C."/>
            <person name="Sorensen T."/>
            <person name="Nielsen M.R."/>
            <person name="Sondergaard T.E."/>
            <person name="Sorensen J.L."/>
            <person name="Fitzpatrick D.A."/>
            <person name="Frisvad J.C."/>
            <person name="Nielsen K.L."/>
        </authorList>
    </citation>
    <scope>NUCLEOTIDE SEQUENCE</scope>
    <source>
        <strain evidence="17">IBT 15544</strain>
    </source>
</reference>
<dbReference type="GO" id="GO:0004825">
    <property type="term" value="F:methionine-tRNA ligase activity"/>
    <property type="evidence" value="ECO:0007669"/>
    <property type="project" value="UniProtKB-EC"/>
</dbReference>
<dbReference type="InterPro" id="IPR014758">
    <property type="entry name" value="Met-tRNA_synth"/>
</dbReference>
<keyword evidence="11 14" id="KW-0030">Aminoacyl-tRNA synthetase</keyword>
<dbReference type="EMBL" id="JAPQKR010000004">
    <property type="protein sequence ID" value="KAJ5218531.1"/>
    <property type="molecule type" value="Genomic_DNA"/>
</dbReference>
<dbReference type="Gene3D" id="3.40.50.620">
    <property type="entry name" value="HUPs"/>
    <property type="match status" value="1"/>
</dbReference>
<dbReference type="InterPro" id="IPR033911">
    <property type="entry name" value="MetRS_core"/>
</dbReference>
<dbReference type="PANTHER" id="PTHR45765">
    <property type="entry name" value="METHIONINE--TRNA LIGASE"/>
    <property type="match status" value="1"/>
</dbReference>
<dbReference type="SUPFAM" id="SSF52374">
    <property type="entry name" value="Nucleotidylyl transferase"/>
    <property type="match status" value="1"/>
</dbReference>
<dbReference type="OrthoDB" id="5844513at2759"/>
<proteinExistence type="inferred from homology"/>
<evidence type="ECO:0000256" key="6">
    <source>
        <dbReference type="ARBA" id="ARBA00022598"/>
    </source>
</evidence>
<dbReference type="InterPro" id="IPR029038">
    <property type="entry name" value="MetRS_Zn"/>
</dbReference>
<gene>
    <name evidence="17" type="ORF">N7498_000630</name>
</gene>
<keyword evidence="8 14" id="KW-0067">ATP-binding</keyword>
<dbReference type="Proteomes" id="UP001150904">
    <property type="component" value="Unassembled WGS sequence"/>
</dbReference>
<evidence type="ECO:0000256" key="12">
    <source>
        <dbReference type="ARBA" id="ARBA00030904"/>
    </source>
</evidence>
<feature type="domain" description="Methionyl/Leucyl tRNA synthetase" evidence="15">
    <location>
        <begin position="20"/>
        <end position="391"/>
    </location>
</feature>
<evidence type="ECO:0000256" key="1">
    <source>
        <dbReference type="ARBA" id="ARBA00004496"/>
    </source>
</evidence>
<dbReference type="PRINTS" id="PR01041">
    <property type="entry name" value="TRNASYNTHMET"/>
</dbReference>
<accession>A0A9W9NEU0</accession>
<keyword evidence="18" id="KW-1185">Reference proteome</keyword>
<dbReference type="GO" id="GO:0005829">
    <property type="term" value="C:cytosol"/>
    <property type="evidence" value="ECO:0007669"/>
    <property type="project" value="TreeGrafter"/>
</dbReference>
<reference evidence="17" key="1">
    <citation type="submission" date="2022-12" db="EMBL/GenBank/DDBJ databases">
        <authorList>
            <person name="Petersen C."/>
        </authorList>
    </citation>
    <scope>NUCLEOTIDE SEQUENCE</scope>
    <source>
        <strain evidence="17">IBT 15544</strain>
    </source>
</reference>
<evidence type="ECO:0000256" key="11">
    <source>
        <dbReference type="ARBA" id="ARBA00023146"/>
    </source>
</evidence>
<evidence type="ECO:0000256" key="8">
    <source>
        <dbReference type="ARBA" id="ARBA00022840"/>
    </source>
</evidence>
<name>A0A9W9NEU0_9EURO</name>
<evidence type="ECO:0000256" key="14">
    <source>
        <dbReference type="RuleBase" id="RU363039"/>
    </source>
</evidence>
<comment type="subcellular location">
    <subcellularLocation>
        <location evidence="1">Cytoplasm</location>
    </subcellularLocation>
</comment>
<dbReference type="PROSITE" id="PS00178">
    <property type="entry name" value="AA_TRNA_LIGASE_I"/>
    <property type="match status" value="1"/>
</dbReference>
<evidence type="ECO:0000256" key="5">
    <source>
        <dbReference type="ARBA" id="ARBA00022555"/>
    </source>
</evidence>
<dbReference type="Pfam" id="PF19303">
    <property type="entry name" value="Anticodon_3"/>
    <property type="match status" value="1"/>
</dbReference>
<dbReference type="Gene3D" id="2.20.28.20">
    <property type="entry name" value="Methionyl-tRNA synthetase, Zn-domain"/>
    <property type="match status" value="1"/>
</dbReference>
<evidence type="ECO:0000256" key="2">
    <source>
        <dbReference type="ARBA" id="ARBA00005594"/>
    </source>
</evidence>
<dbReference type="PANTHER" id="PTHR45765:SF1">
    <property type="entry name" value="METHIONINE--TRNA LIGASE, CYTOPLASMIC"/>
    <property type="match status" value="1"/>
</dbReference>
<evidence type="ECO:0000313" key="18">
    <source>
        <dbReference type="Proteomes" id="UP001150904"/>
    </source>
</evidence>
<keyword evidence="4" id="KW-0963">Cytoplasm</keyword>
<dbReference type="AlphaFoldDB" id="A0A9W9NEU0"/>
<protein>
    <recommendedName>
        <fullName evidence="3">methionine--tRNA ligase</fullName>
        <ecNumber evidence="3">6.1.1.10</ecNumber>
    </recommendedName>
    <alternativeName>
        <fullName evidence="12">Methionyl-tRNA synthetase</fullName>
    </alternativeName>
</protein>
<evidence type="ECO:0000256" key="7">
    <source>
        <dbReference type="ARBA" id="ARBA00022741"/>
    </source>
</evidence>
<evidence type="ECO:0000256" key="9">
    <source>
        <dbReference type="ARBA" id="ARBA00022884"/>
    </source>
</evidence>
<feature type="domain" description="Methionyl-tRNA synthetase anticodon-binding" evidence="16">
    <location>
        <begin position="420"/>
        <end position="554"/>
    </location>
</feature>
<comment type="catalytic activity">
    <reaction evidence="13">
        <text>tRNA(Met) + L-methionine + ATP = L-methionyl-tRNA(Met) + AMP + diphosphate</text>
        <dbReference type="Rhea" id="RHEA:13481"/>
        <dbReference type="Rhea" id="RHEA-COMP:9667"/>
        <dbReference type="Rhea" id="RHEA-COMP:9698"/>
        <dbReference type="ChEBI" id="CHEBI:30616"/>
        <dbReference type="ChEBI" id="CHEBI:33019"/>
        <dbReference type="ChEBI" id="CHEBI:57844"/>
        <dbReference type="ChEBI" id="CHEBI:78442"/>
        <dbReference type="ChEBI" id="CHEBI:78530"/>
        <dbReference type="ChEBI" id="CHEBI:456215"/>
        <dbReference type="EC" id="6.1.1.10"/>
    </reaction>
</comment>
<evidence type="ECO:0000259" key="16">
    <source>
        <dbReference type="Pfam" id="PF19303"/>
    </source>
</evidence>
<dbReference type="GeneID" id="83174993"/>
<dbReference type="GO" id="GO:0000049">
    <property type="term" value="F:tRNA binding"/>
    <property type="evidence" value="ECO:0007669"/>
    <property type="project" value="UniProtKB-KW"/>
</dbReference>
<evidence type="ECO:0000313" key="17">
    <source>
        <dbReference type="EMBL" id="KAJ5218531.1"/>
    </source>
</evidence>
<evidence type="ECO:0000259" key="15">
    <source>
        <dbReference type="Pfam" id="PF09334"/>
    </source>
</evidence>
<evidence type="ECO:0000256" key="4">
    <source>
        <dbReference type="ARBA" id="ARBA00022490"/>
    </source>
</evidence>
<dbReference type="InterPro" id="IPR015413">
    <property type="entry name" value="Methionyl/Leucyl_tRNA_Synth"/>
</dbReference>
<dbReference type="Gene3D" id="1.10.730.10">
    <property type="entry name" value="Isoleucyl-tRNA Synthetase, Domain 1"/>
    <property type="match status" value="1"/>
</dbReference>
<dbReference type="Pfam" id="PF09334">
    <property type="entry name" value="tRNA-synt_1g"/>
    <property type="match status" value="1"/>
</dbReference>
<comment type="caution">
    <text evidence="17">The sequence shown here is derived from an EMBL/GenBank/DDBJ whole genome shotgun (WGS) entry which is preliminary data.</text>
</comment>
<organism evidence="17 18">
    <name type="scientific">Penicillium cinerascens</name>
    <dbReference type="NCBI Taxonomy" id="70096"/>
    <lineage>
        <taxon>Eukaryota</taxon>
        <taxon>Fungi</taxon>
        <taxon>Dikarya</taxon>
        <taxon>Ascomycota</taxon>
        <taxon>Pezizomycotina</taxon>
        <taxon>Eurotiomycetes</taxon>
        <taxon>Eurotiomycetidae</taxon>
        <taxon>Eurotiales</taxon>
        <taxon>Aspergillaceae</taxon>
        <taxon>Penicillium</taxon>
    </lineage>
</organism>